<dbReference type="PANTHER" id="PTHR10176">
    <property type="entry name" value="GLYCOGEN SYNTHASE"/>
    <property type="match status" value="1"/>
</dbReference>
<dbReference type="RefSeq" id="WP_379839204.1">
    <property type="nucleotide sequence ID" value="NZ_JBHRYQ010000001.1"/>
</dbReference>
<protein>
    <submittedName>
        <fullName evidence="3">Glycogen synthase</fullName>
    </submittedName>
</protein>
<comment type="caution">
    <text evidence="3">The sequence shown here is derived from an EMBL/GenBank/DDBJ whole genome shotgun (WGS) entry which is preliminary data.</text>
</comment>
<evidence type="ECO:0000256" key="2">
    <source>
        <dbReference type="ARBA" id="ARBA00022679"/>
    </source>
</evidence>
<evidence type="ECO:0000313" key="4">
    <source>
        <dbReference type="Proteomes" id="UP001595616"/>
    </source>
</evidence>
<dbReference type="EMBL" id="JBHRYQ010000001">
    <property type="protein sequence ID" value="MFC3812335.1"/>
    <property type="molecule type" value="Genomic_DNA"/>
</dbReference>
<evidence type="ECO:0000313" key="3">
    <source>
        <dbReference type="EMBL" id="MFC3812335.1"/>
    </source>
</evidence>
<keyword evidence="1" id="KW-0328">Glycosyltransferase</keyword>
<dbReference type="Pfam" id="PF05693">
    <property type="entry name" value="Glycogen_syn"/>
    <property type="match status" value="1"/>
</dbReference>
<dbReference type="InterPro" id="IPR008631">
    <property type="entry name" value="Glycogen_synth"/>
</dbReference>
<keyword evidence="4" id="KW-1185">Reference proteome</keyword>
<sequence length="619" mass="72319">MSVPKLKKESEEVIKIEKRVGEKPILFECAWEVCNQVGGIYTVIRSKVPAMVEEWGENYCLIGPYFPQTAAIEFERQDDDNSIFSETAKILRDEGFDVYYGRWLVTGRPRIILIDFHKHLEKIDSIKYELWENHNISTINCEDLVNSVLAFGDLIKKYLTLFAEKNSRKYEIVAHFHEWMASSGLPDLRLKGVNIGTVFTTHATMLGRYIAGNVNDFYEQLPYYNWEKEAREYGIEAQAGIERQSAQRCHVLTTVSDVTAKECEVFFGRVCDLILPNGLNITRFAATHEFQNLHLKYKQKINQFVMGHFFQSYSWDLDNTLYFFTSGRYEFKNKGYDLTLEALKRLNFKIVQAGIDTTVVMFMITRNPVYSIDPQVLQSRAVMEEIRQTVESIEKEIGEHLFYASASNDDAKLPDLNQFVEEYWRLRLRRTIQTWKTKTLPRTVTHLLQKPDEITEFFENSNMKNHQQDRVKFVYHPDFISPTNPLFGLEYSQFVRGCHLGVFPSYYEPWGYTPLECVVRGIPTVTSDLSGFGDFMMQLMHDYENVGVYVVNRKEKTFNEAAEQLADILFKFVTMSRRDRIRQRNRVENISDVFDWTNLRSYYDTAHDLALKKKGIGKS</sequence>
<dbReference type="SUPFAM" id="SSF53756">
    <property type="entry name" value="UDP-Glycosyltransferase/glycogen phosphorylase"/>
    <property type="match status" value="1"/>
</dbReference>
<gene>
    <name evidence="3" type="ORF">ACFOOI_16860</name>
</gene>
<proteinExistence type="predicted"/>
<accession>A0ABV7Z1G3</accession>
<reference evidence="4" key="1">
    <citation type="journal article" date="2019" name="Int. J. Syst. Evol. Microbiol.">
        <title>The Global Catalogue of Microorganisms (GCM) 10K type strain sequencing project: providing services to taxonomists for standard genome sequencing and annotation.</title>
        <authorList>
            <consortium name="The Broad Institute Genomics Platform"/>
            <consortium name="The Broad Institute Genome Sequencing Center for Infectious Disease"/>
            <person name="Wu L."/>
            <person name="Ma J."/>
        </authorList>
    </citation>
    <scope>NUCLEOTIDE SEQUENCE [LARGE SCALE GENOMIC DNA]</scope>
    <source>
        <strain evidence="4">CECT 7956</strain>
    </source>
</reference>
<dbReference type="PANTHER" id="PTHR10176:SF3">
    <property type="entry name" value="GLYCOGEN [STARCH] SYNTHASE"/>
    <property type="match status" value="1"/>
</dbReference>
<dbReference type="Gene3D" id="3.40.50.2000">
    <property type="entry name" value="Glycogen Phosphorylase B"/>
    <property type="match status" value="2"/>
</dbReference>
<name>A0ABV7Z1G3_9BACT</name>
<dbReference type="Gene3D" id="6.10.260.10">
    <property type="match status" value="1"/>
</dbReference>
<evidence type="ECO:0000256" key="1">
    <source>
        <dbReference type="ARBA" id="ARBA00022676"/>
    </source>
</evidence>
<organism evidence="3 4">
    <name type="scientific">Lacihabitans lacunae</name>
    <dbReference type="NCBI Taxonomy" id="1028214"/>
    <lineage>
        <taxon>Bacteria</taxon>
        <taxon>Pseudomonadati</taxon>
        <taxon>Bacteroidota</taxon>
        <taxon>Cytophagia</taxon>
        <taxon>Cytophagales</taxon>
        <taxon>Leadbetterellaceae</taxon>
        <taxon>Lacihabitans</taxon>
    </lineage>
</organism>
<keyword evidence="2" id="KW-0808">Transferase</keyword>
<dbReference type="Proteomes" id="UP001595616">
    <property type="component" value="Unassembled WGS sequence"/>
</dbReference>